<comment type="caution">
    <text evidence="2">The sequence shown here is derived from an EMBL/GenBank/DDBJ whole genome shotgun (WGS) entry which is preliminary data.</text>
</comment>
<keyword evidence="3" id="KW-1185">Reference proteome</keyword>
<accession>A0A830HP09</accession>
<gene>
    <name evidence="2" type="ORF">PPROV_000627200</name>
</gene>
<evidence type="ECO:0000313" key="2">
    <source>
        <dbReference type="EMBL" id="GHP07530.1"/>
    </source>
</evidence>
<reference evidence="2" key="1">
    <citation type="submission" date="2020-10" db="EMBL/GenBank/DDBJ databases">
        <title>Unveiling of a novel bifunctional photoreceptor, Dualchrome1, isolated from a cosmopolitan green alga.</title>
        <authorList>
            <person name="Suzuki S."/>
            <person name="Kawachi M."/>
        </authorList>
    </citation>
    <scope>NUCLEOTIDE SEQUENCE</scope>
    <source>
        <strain evidence="2">NIES 2893</strain>
    </source>
</reference>
<dbReference type="Proteomes" id="UP000660262">
    <property type="component" value="Unassembled WGS sequence"/>
</dbReference>
<evidence type="ECO:0000313" key="3">
    <source>
        <dbReference type="Proteomes" id="UP000660262"/>
    </source>
</evidence>
<name>A0A830HP09_9CHLO</name>
<organism evidence="2 3">
    <name type="scientific">Pycnococcus provasolii</name>
    <dbReference type="NCBI Taxonomy" id="41880"/>
    <lineage>
        <taxon>Eukaryota</taxon>
        <taxon>Viridiplantae</taxon>
        <taxon>Chlorophyta</taxon>
        <taxon>Pseudoscourfieldiophyceae</taxon>
        <taxon>Pseudoscourfieldiales</taxon>
        <taxon>Pycnococcaceae</taxon>
        <taxon>Pycnococcus</taxon>
    </lineage>
</organism>
<dbReference type="InterPro" id="IPR054220">
    <property type="entry name" value="DUF6940"/>
</dbReference>
<dbReference type="EMBL" id="BNJQ01000017">
    <property type="protein sequence ID" value="GHP07530.1"/>
    <property type="molecule type" value="Genomic_DNA"/>
</dbReference>
<dbReference type="Pfam" id="PF22086">
    <property type="entry name" value="DUF6940"/>
    <property type="match status" value="1"/>
</dbReference>
<dbReference type="OrthoDB" id="411235at2759"/>
<feature type="region of interest" description="Disordered" evidence="1">
    <location>
        <begin position="1"/>
        <end position="24"/>
    </location>
</feature>
<protein>
    <submittedName>
        <fullName evidence="2">Uncharacterized protein</fullName>
    </submittedName>
</protein>
<dbReference type="AlphaFoldDB" id="A0A830HP09"/>
<proteinExistence type="predicted"/>
<evidence type="ECO:0000256" key="1">
    <source>
        <dbReference type="SAM" id="MobiDB-lite"/>
    </source>
</evidence>
<sequence>MMNTASSSSSSSSPSSSLPSSSSSSLRYEFACSPLSPSSASQGRHHHHQNRAPSSFLCLVYKTDGMVTDGANNKTPVTFAQALHLMQSSSVQFVDALTHALTDMPLEAMLFETPPVTRTSAEYTNFEFVVHDAPPLYDATPDTSAFFPQHADKACDGFAVFPNLGKDATLISPCPSADNPDDDAVHLVKYLRNAGAHNARKLWGTVAQAVQRQLSEQPLWVSTNGYGVSWLHVRLDSSPKYYSYRPAKFDLPISGPGKFEVLYADDKVRIFRSSGGIAVQVPSDFEM</sequence>